<proteinExistence type="predicted"/>
<accession>A0ABU4ZYQ8</accession>
<feature type="region of interest" description="Disordered" evidence="1">
    <location>
        <begin position="17"/>
        <end position="63"/>
    </location>
</feature>
<comment type="caution">
    <text evidence="3">The sequence shown here is derived from an EMBL/GenBank/DDBJ whole genome shotgun (WGS) entry which is preliminary data.</text>
</comment>
<keyword evidence="2" id="KW-0732">Signal</keyword>
<feature type="signal peptide" evidence="2">
    <location>
        <begin position="1"/>
        <end position="21"/>
    </location>
</feature>
<feature type="compositionally biased region" description="Pro residues" evidence="1">
    <location>
        <begin position="26"/>
        <end position="48"/>
    </location>
</feature>
<feature type="compositionally biased region" description="Low complexity" evidence="1">
    <location>
        <begin position="49"/>
        <end position="61"/>
    </location>
</feature>
<gene>
    <name evidence="3" type="ORF">RFM42_06190</name>
</gene>
<name>A0ABU4ZYQ8_9HYPH</name>
<evidence type="ECO:0000313" key="3">
    <source>
        <dbReference type="EMBL" id="MDX8530556.1"/>
    </source>
</evidence>
<dbReference type="Proteomes" id="UP001285154">
    <property type="component" value="Unassembled WGS sequence"/>
</dbReference>
<organism evidence="3 4">
    <name type="scientific">Mesorhizobium vachelliae</name>
    <dbReference type="NCBI Taxonomy" id="3072309"/>
    <lineage>
        <taxon>Bacteria</taxon>
        <taxon>Pseudomonadati</taxon>
        <taxon>Pseudomonadota</taxon>
        <taxon>Alphaproteobacteria</taxon>
        <taxon>Hyphomicrobiales</taxon>
        <taxon>Phyllobacteriaceae</taxon>
        <taxon>Mesorhizobium</taxon>
    </lineage>
</organism>
<dbReference type="RefSeq" id="WP_320245907.1">
    <property type="nucleotide sequence ID" value="NZ_JAVIIQ010000002.1"/>
</dbReference>
<feature type="chain" id="PRO_5046000965" evidence="2">
    <location>
        <begin position="22"/>
        <end position="140"/>
    </location>
</feature>
<dbReference type="EMBL" id="JAVIIQ010000002">
    <property type="protein sequence ID" value="MDX8530556.1"/>
    <property type="molecule type" value="Genomic_DNA"/>
</dbReference>
<evidence type="ECO:0000256" key="2">
    <source>
        <dbReference type="SAM" id="SignalP"/>
    </source>
</evidence>
<protein>
    <submittedName>
        <fullName evidence="3">Uncharacterized protein</fullName>
    </submittedName>
</protein>
<evidence type="ECO:0000313" key="4">
    <source>
        <dbReference type="Proteomes" id="UP001285154"/>
    </source>
</evidence>
<reference evidence="3 4" key="1">
    <citation type="submission" date="2023-08" db="EMBL/GenBank/DDBJ databases">
        <title>Implementing the SeqCode for naming new Mesorhizobium species isolated from Vachellia karroo root nodules.</title>
        <authorList>
            <person name="Van Lill M."/>
        </authorList>
    </citation>
    <scope>NUCLEOTIDE SEQUENCE [LARGE SCALE GENOMIC DNA]</scope>
    <source>
        <strain evidence="3 4">VK25D</strain>
    </source>
</reference>
<sequence>MRMLTMVLTLSAMALAQPASAQRADPQPPQAPPPAQEPIPGQPQPGQPQPGQNPGQDGAAQNVTNIVVVSIEDLPSEVKAQAEAIVTRTTAKELAKLQSSVDASPAATSVLHANGLNSSQVVAANIDGDGTLTLIIQTTA</sequence>
<keyword evidence="4" id="KW-1185">Reference proteome</keyword>
<evidence type="ECO:0000256" key="1">
    <source>
        <dbReference type="SAM" id="MobiDB-lite"/>
    </source>
</evidence>